<evidence type="ECO:0000313" key="2">
    <source>
        <dbReference type="EMBL" id="KAJ3578600.1"/>
    </source>
</evidence>
<proteinExistence type="predicted"/>
<comment type="caution">
    <text evidence="2">The sequence shown here is derived from an EMBL/GenBank/DDBJ whole genome shotgun (WGS) entry which is preliminary data.</text>
</comment>
<name>A0A9W8NL18_9PEZI</name>
<evidence type="ECO:0000259" key="1">
    <source>
        <dbReference type="Pfam" id="PF06985"/>
    </source>
</evidence>
<organism evidence="2 3">
    <name type="scientific">Xylaria arbuscula</name>
    <dbReference type="NCBI Taxonomy" id="114810"/>
    <lineage>
        <taxon>Eukaryota</taxon>
        <taxon>Fungi</taxon>
        <taxon>Dikarya</taxon>
        <taxon>Ascomycota</taxon>
        <taxon>Pezizomycotina</taxon>
        <taxon>Sordariomycetes</taxon>
        <taxon>Xylariomycetidae</taxon>
        <taxon>Xylariales</taxon>
        <taxon>Xylariaceae</taxon>
        <taxon>Xylaria</taxon>
    </lineage>
</organism>
<protein>
    <recommendedName>
        <fullName evidence="1">Heterokaryon incompatibility domain-containing protein</fullName>
    </recommendedName>
</protein>
<feature type="domain" description="Heterokaryon incompatibility" evidence="1">
    <location>
        <begin position="255"/>
        <end position="393"/>
    </location>
</feature>
<gene>
    <name evidence="2" type="ORF">NPX13_g1964</name>
</gene>
<dbReference type="AlphaFoldDB" id="A0A9W8NL18"/>
<sequence length="788" mass="90293">MGLPGYDFREPAGYFQSPNKAPEAVQSRRCRFRRWLTPLLGNEAPPLCRVCRRRQIDFRPLMKEPPSAPRELVDNDDLYILEKHNAVHIDGFSWMKAKAARSECSLCELLYWSFNTARIMEARMSGPTPVPDIFNVTLRPRWDWLMLRDGRKGRLVHRYQAFVQFQPFEVEVLFDIRYESRPRFWTCRRGRCNSPSTFDTDVFKGWLERCDTSHIHAMVPTKLVSRMESIMSRGLFRVINTSTGFVKTLTTHANFVALSYVWGPAADQADYKPLENRPLSAHAPTIRDAAVLAGSLGFDWLWVDRICIDQTSESEKAVLIPYMKDIFAAAELTIAAACGDGAQSGLLGSPETPREAEKPLVSISSISLLPASLPLERYLDKSSWGKRGWTFEEYIFSKRLLFIFNTKVLFKCGLEFYHDELRGRHLMGPNLEGPDRGIFGDRRVGYTADLHMRIRHQPSNPAGLLDMETFMNTLEEYSQRALTYRSDKIAAFAGVILASVDGPMDEVSEQALLKHGHPLRFFEILLTWEHGTLGQWAPIPTKPFAPTWSWASASNNVTFYPVRNRLVSDPVPWFQYSLLLNNDILALPTDNNSIAKLTGSQLPNNLIANQPWMGTLSDELSVGYEPKSVGVCPAYNPLPLPELHMVTFLFDARLIYRERERSSMLPTQLMIPKDSTDIDAADLKWRTKLQYMSFDWSIHPRHQHRYFPEGVGSSIQPPETFAIITGRTYRYRPDDPLYYSLFIMLLGRTEKRNTYNRVGMCRIDNVKVGGFKELIATGEPRWQYIRIA</sequence>
<dbReference type="VEuPathDB" id="FungiDB:F4678DRAFT_431793"/>
<dbReference type="PANTHER" id="PTHR33112">
    <property type="entry name" value="DOMAIN PROTEIN, PUTATIVE-RELATED"/>
    <property type="match status" value="1"/>
</dbReference>
<keyword evidence="3" id="KW-1185">Reference proteome</keyword>
<reference evidence="2" key="1">
    <citation type="submission" date="2022-07" db="EMBL/GenBank/DDBJ databases">
        <title>Genome Sequence of Xylaria arbuscula.</title>
        <authorList>
            <person name="Buettner E."/>
        </authorList>
    </citation>
    <scope>NUCLEOTIDE SEQUENCE</scope>
    <source>
        <strain evidence="2">VT107</strain>
    </source>
</reference>
<evidence type="ECO:0000313" key="3">
    <source>
        <dbReference type="Proteomes" id="UP001148614"/>
    </source>
</evidence>
<dbReference type="InterPro" id="IPR010730">
    <property type="entry name" value="HET"/>
</dbReference>
<dbReference type="Proteomes" id="UP001148614">
    <property type="component" value="Unassembled WGS sequence"/>
</dbReference>
<dbReference type="Pfam" id="PF06985">
    <property type="entry name" value="HET"/>
    <property type="match status" value="1"/>
</dbReference>
<dbReference type="EMBL" id="JANPWZ010000192">
    <property type="protein sequence ID" value="KAJ3578600.1"/>
    <property type="molecule type" value="Genomic_DNA"/>
</dbReference>
<dbReference type="PANTHER" id="PTHR33112:SF1">
    <property type="entry name" value="HETEROKARYON INCOMPATIBILITY DOMAIN-CONTAINING PROTEIN"/>
    <property type="match status" value="1"/>
</dbReference>
<accession>A0A9W8NL18</accession>